<dbReference type="SUPFAM" id="SSF52467">
    <property type="entry name" value="DHS-like NAD/FAD-binding domain"/>
    <property type="match status" value="1"/>
</dbReference>
<evidence type="ECO:0000256" key="1">
    <source>
        <dbReference type="ARBA" id="ARBA00012928"/>
    </source>
</evidence>
<feature type="active site" description="Proton acceptor" evidence="4">
    <location>
        <position position="118"/>
    </location>
</feature>
<dbReference type="RefSeq" id="WP_275469077.1">
    <property type="nucleotide sequence ID" value="NZ_CP110232.1"/>
</dbReference>
<keyword evidence="3" id="KW-0520">NAD</keyword>
<evidence type="ECO:0000313" key="7">
    <source>
        <dbReference type="Proteomes" id="UP001179647"/>
    </source>
</evidence>
<keyword evidence="4" id="KW-0862">Zinc</keyword>
<dbReference type="Gene3D" id="3.40.50.1220">
    <property type="entry name" value="TPP-binding domain"/>
    <property type="match status" value="1"/>
</dbReference>
<feature type="binding site" evidence="4">
    <location>
        <position position="129"/>
    </location>
    <ligand>
        <name>Zn(2+)</name>
        <dbReference type="ChEBI" id="CHEBI:29105"/>
    </ligand>
</feature>
<sequence>MKKNKRIEALELIDSAQKITFLTGAGISVPSGIPDYRSLAGVYQGMNQPEYLLSRTCLEVEPTKFYQFVRQLYHPTARPNRIHCGMKKLEKSKDVQIITQNIDQLHLLTGSQNVVSFHGNLYKCYCMSCGKKVAVKDYLKNDKHHQCGGQLRPDIVLYEEGLRDDIISAAISGVSQAELLVIVGTSFRVSPFCQLLQYKKANCPVIAVNQEVLDLEVPFIMVQEDAMSFFEEVEKRRERRC</sequence>
<organism evidence="6 7">
    <name type="scientific">Vagococcus intermedius</name>
    <dbReference type="NCBI Taxonomy" id="2991418"/>
    <lineage>
        <taxon>Bacteria</taxon>
        <taxon>Bacillati</taxon>
        <taxon>Bacillota</taxon>
        <taxon>Bacilli</taxon>
        <taxon>Lactobacillales</taxon>
        <taxon>Enterococcaceae</taxon>
        <taxon>Vagococcus</taxon>
    </lineage>
</organism>
<dbReference type="GO" id="GO:0046872">
    <property type="term" value="F:metal ion binding"/>
    <property type="evidence" value="ECO:0007669"/>
    <property type="project" value="UniProtKB-KW"/>
</dbReference>
<dbReference type="AlphaFoldDB" id="A0AAF0I7E3"/>
<feature type="binding site" evidence="4">
    <location>
        <position position="144"/>
    </location>
    <ligand>
        <name>Zn(2+)</name>
        <dbReference type="ChEBI" id="CHEBI:29105"/>
    </ligand>
</feature>
<evidence type="ECO:0000256" key="4">
    <source>
        <dbReference type="PROSITE-ProRule" id="PRU00236"/>
    </source>
</evidence>
<dbReference type="InterPro" id="IPR003000">
    <property type="entry name" value="Sirtuin"/>
</dbReference>
<gene>
    <name evidence="6" type="ORF">OL234_10120</name>
</gene>
<dbReference type="PANTHER" id="PTHR11085:SF4">
    <property type="entry name" value="NAD-DEPENDENT PROTEIN DEACYLASE"/>
    <property type="match status" value="1"/>
</dbReference>
<dbReference type="Pfam" id="PF02146">
    <property type="entry name" value="SIR2"/>
    <property type="match status" value="1"/>
</dbReference>
<dbReference type="InterPro" id="IPR026591">
    <property type="entry name" value="Sirtuin_cat_small_dom_sf"/>
</dbReference>
<protein>
    <recommendedName>
        <fullName evidence="1">protein acetyllysine N-acetyltransferase</fullName>
        <ecNumber evidence="1">2.3.1.286</ecNumber>
    </recommendedName>
</protein>
<dbReference type="InterPro" id="IPR029035">
    <property type="entry name" value="DHS-like_NAD/FAD-binding_dom"/>
</dbReference>
<dbReference type="InterPro" id="IPR026590">
    <property type="entry name" value="Ssirtuin_cat_dom"/>
</dbReference>
<dbReference type="GO" id="GO:0017136">
    <property type="term" value="F:histone deacetylase activity, NAD-dependent"/>
    <property type="evidence" value="ECO:0007669"/>
    <property type="project" value="TreeGrafter"/>
</dbReference>
<evidence type="ECO:0000259" key="5">
    <source>
        <dbReference type="PROSITE" id="PS50305"/>
    </source>
</evidence>
<feature type="binding site" evidence="4">
    <location>
        <position position="126"/>
    </location>
    <ligand>
        <name>Zn(2+)</name>
        <dbReference type="ChEBI" id="CHEBI:29105"/>
    </ligand>
</feature>
<keyword evidence="7" id="KW-1185">Reference proteome</keyword>
<dbReference type="Proteomes" id="UP001179647">
    <property type="component" value="Chromosome"/>
</dbReference>
<dbReference type="KEGG" id="vie:OL234_10120"/>
<dbReference type="PROSITE" id="PS50305">
    <property type="entry name" value="SIRTUIN"/>
    <property type="match status" value="1"/>
</dbReference>
<feature type="domain" description="Deacetylase sirtuin-type" evidence="5">
    <location>
        <begin position="1"/>
        <end position="241"/>
    </location>
</feature>
<proteinExistence type="predicted"/>
<name>A0AAF0I7E3_9ENTE</name>
<feature type="binding site" evidence="4">
    <location>
        <position position="147"/>
    </location>
    <ligand>
        <name>Zn(2+)</name>
        <dbReference type="ChEBI" id="CHEBI:29105"/>
    </ligand>
</feature>
<keyword evidence="4" id="KW-0479">Metal-binding</keyword>
<dbReference type="GO" id="GO:0070403">
    <property type="term" value="F:NAD+ binding"/>
    <property type="evidence" value="ECO:0007669"/>
    <property type="project" value="InterPro"/>
</dbReference>
<evidence type="ECO:0000256" key="2">
    <source>
        <dbReference type="ARBA" id="ARBA00022679"/>
    </source>
</evidence>
<keyword evidence="2 6" id="KW-0808">Transferase</keyword>
<evidence type="ECO:0000256" key="3">
    <source>
        <dbReference type="ARBA" id="ARBA00023027"/>
    </source>
</evidence>
<dbReference type="InterPro" id="IPR050134">
    <property type="entry name" value="NAD-dep_sirtuin_deacylases"/>
</dbReference>
<accession>A0AAF0I7E3</accession>
<dbReference type="Gene3D" id="3.30.1600.10">
    <property type="entry name" value="SIR2/SIRT2 'Small Domain"/>
    <property type="match status" value="1"/>
</dbReference>
<evidence type="ECO:0000313" key="6">
    <source>
        <dbReference type="EMBL" id="WEG73274.1"/>
    </source>
</evidence>
<dbReference type="EMBL" id="CP110232">
    <property type="protein sequence ID" value="WEG73274.1"/>
    <property type="molecule type" value="Genomic_DNA"/>
</dbReference>
<dbReference type="PANTHER" id="PTHR11085">
    <property type="entry name" value="NAD-DEPENDENT PROTEIN DEACYLASE SIRTUIN-5, MITOCHONDRIAL-RELATED"/>
    <property type="match status" value="1"/>
</dbReference>
<reference evidence="6" key="1">
    <citation type="submission" date="2022-10" db="EMBL/GenBank/DDBJ databases">
        <title>Vagococcus sp. isolated from poultry meat.</title>
        <authorList>
            <person name="Johansson P."/>
            <person name="Bjorkroth J."/>
        </authorList>
    </citation>
    <scope>NUCLEOTIDE SEQUENCE</scope>
    <source>
        <strain evidence="6">STAA11</strain>
    </source>
</reference>
<keyword evidence="6" id="KW-0012">Acyltransferase</keyword>
<dbReference type="EC" id="2.3.1.286" evidence="1"/>
<dbReference type="NCBIfam" id="NF001752">
    <property type="entry name" value="PRK00481.1-1"/>
    <property type="match status" value="1"/>
</dbReference>